<dbReference type="PANTHER" id="PTHR40572:SF1">
    <property type="entry name" value="PROTEIN BAX"/>
    <property type="match status" value="1"/>
</dbReference>
<keyword evidence="3" id="KW-1185">Reference proteome</keyword>
<name>A0AAN1WL29_9GAMM</name>
<dbReference type="Proteomes" id="UP001320119">
    <property type="component" value="Chromosome"/>
</dbReference>
<dbReference type="InterPro" id="IPR053195">
    <property type="entry name" value="Bax-like"/>
</dbReference>
<dbReference type="Pfam" id="PF01832">
    <property type="entry name" value="Glucosaminidase"/>
    <property type="match status" value="1"/>
</dbReference>
<dbReference type="RefSeq" id="WP_236984847.1">
    <property type="nucleotide sequence ID" value="NZ_AP023086.1"/>
</dbReference>
<dbReference type="KEGG" id="marq:MARGE09_P3783"/>
<dbReference type="InterPro" id="IPR002901">
    <property type="entry name" value="MGlyc_endo_b_GlcNAc-like_dom"/>
</dbReference>
<evidence type="ECO:0000259" key="1">
    <source>
        <dbReference type="Pfam" id="PF01832"/>
    </source>
</evidence>
<feature type="domain" description="Mannosyl-glycoprotein endo-beta-N-acetylglucosamidase-like" evidence="1">
    <location>
        <begin position="134"/>
        <end position="161"/>
    </location>
</feature>
<dbReference type="GO" id="GO:0004040">
    <property type="term" value="F:amidase activity"/>
    <property type="evidence" value="ECO:0007669"/>
    <property type="project" value="InterPro"/>
</dbReference>
<dbReference type="PANTHER" id="PTHR40572">
    <property type="entry name" value="PROTEIN BAX"/>
    <property type="match status" value="1"/>
</dbReference>
<organism evidence="2 3">
    <name type="scientific">Marinagarivorans cellulosilyticus</name>
    <dbReference type="NCBI Taxonomy" id="2721545"/>
    <lineage>
        <taxon>Bacteria</taxon>
        <taxon>Pseudomonadati</taxon>
        <taxon>Pseudomonadota</taxon>
        <taxon>Gammaproteobacteria</taxon>
        <taxon>Cellvibrionales</taxon>
        <taxon>Cellvibrionaceae</taxon>
        <taxon>Marinagarivorans</taxon>
    </lineage>
</organism>
<dbReference type="EMBL" id="AP023086">
    <property type="protein sequence ID" value="BCD99581.1"/>
    <property type="molecule type" value="Genomic_DNA"/>
</dbReference>
<evidence type="ECO:0000313" key="2">
    <source>
        <dbReference type="EMBL" id="BCD99581.1"/>
    </source>
</evidence>
<accession>A0AAN1WL29</accession>
<dbReference type="AlphaFoldDB" id="A0AAN1WL29"/>
<sequence>MFTFFIQPLGLASLLLLSVLLLGACSEQQPSIKQLPLPAVEQHSTVPDFSIHPVVADKKKAFFDFLRPLVIYENTQILNDRYFVEYSQQQLTNKSTLTKKERARLDKIAKRYKVKKDFNSADYWRLLLLRVDVIPASLALSQAALESGWGGSRFAKEGNNLALLRFSEVI</sequence>
<reference evidence="2 3" key="1">
    <citation type="journal article" date="2022" name="IScience">
        <title>An ultrasensitive nanofiber-based assay for enzymatic hydrolysis and deep-sea microbial degradation of cellulose.</title>
        <authorList>
            <person name="Tsudome M."/>
            <person name="Tachioka M."/>
            <person name="Miyazaki M."/>
            <person name="Uchimura K."/>
            <person name="Tsuda M."/>
            <person name="Takaki Y."/>
            <person name="Deguchi S."/>
        </authorList>
    </citation>
    <scope>NUCLEOTIDE SEQUENCE [LARGE SCALE GENOMIC DNA]</scope>
    <source>
        <strain evidence="2 3">GE09</strain>
    </source>
</reference>
<gene>
    <name evidence="2" type="ORF">MARGE09_P3783</name>
</gene>
<proteinExistence type="predicted"/>
<dbReference type="Gene3D" id="1.10.530.10">
    <property type="match status" value="1"/>
</dbReference>
<evidence type="ECO:0000313" key="3">
    <source>
        <dbReference type="Proteomes" id="UP001320119"/>
    </source>
</evidence>
<protein>
    <recommendedName>
        <fullName evidence="1">Mannosyl-glycoprotein endo-beta-N-acetylglucosamidase-like domain-containing protein</fullName>
    </recommendedName>
</protein>